<dbReference type="AlphaFoldDB" id="A0A1T4PP87"/>
<organism evidence="4 5">
    <name type="scientific">Trichlorobacter thiogenes</name>
    <dbReference type="NCBI Taxonomy" id="115783"/>
    <lineage>
        <taxon>Bacteria</taxon>
        <taxon>Pseudomonadati</taxon>
        <taxon>Thermodesulfobacteriota</taxon>
        <taxon>Desulfuromonadia</taxon>
        <taxon>Geobacterales</taxon>
        <taxon>Geobacteraceae</taxon>
        <taxon>Trichlorobacter</taxon>
    </lineage>
</organism>
<keyword evidence="5" id="KW-1185">Reference proteome</keyword>
<dbReference type="InterPro" id="IPR036249">
    <property type="entry name" value="Thioredoxin-like_sf"/>
</dbReference>
<feature type="active site" description="Nucleophile" evidence="1">
    <location>
        <position position="13"/>
    </location>
</feature>
<dbReference type="InterPro" id="IPR012336">
    <property type="entry name" value="Thioredoxin-like_fold"/>
</dbReference>
<dbReference type="Gene3D" id="3.40.30.10">
    <property type="entry name" value="Glutaredoxin"/>
    <property type="match status" value="1"/>
</dbReference>
<keyword evidence="2" id="KW-1015">Disulfide bond</keyword>
<dbReference type="NCBIfam" id="TIGR00412">
    <property type="entry name" value="redox_disulf_2"/>
    <property type="match status" value="1"/>
</dbReference>
<evidence type="ECO:0000313" key="4">
    <source>
        <dbReference type="EMBL" id="SJZ93066.1"/>
    </source>
</evidence>
<keyword evidence="2" id="KW-0676">Redox-active center</keyword>
<dbReference type="InterPro" id="IPR005243">
    <property type="entry name" value="THIRX-like_proc"/>
</dbReference>
<feature type="disulfide bond" description="Redox-active" evidence="2">
    <location>
        <begin position="10"/>
        <end position="13"/>
    </location>
</feature>
<feature type="active site" description="Nucleophile" evidence="1">
    <location>
        <position position="10"/>
    </location>
</feature>
<evidence type="ECO:0000256" key="2">
    <source>
        <dbReference type="PIRSR" id="PIRSR037031-51"/>
    </source>
</evidence>
<dbReference type="PIRSF" id="PIRSF037031">
    <property type="entry name" value="Redox_disulphide_2"/>
    <property type="match status" value="1"/>
</dbReference>
<reference evidence="5" key="1">
    <citation type="submission" date="2017-02" db="EMBL/GenBank/DDBJ databases">
        <authorList>
            <person name="Varghese N."/>
            <person name="Submissions S."/>
        </authorList>
    </citation>
    <scope>NUCLEOTIDE SEQUENCE [LARGE SCALE GENOMIC DNA]</scope>
    <source>
        <strain evidence="5">ATCC BAA-34</strain>
    </source>
</reference>
<feature type="domain" description="Thioredoxin-like fold" evidence="3">
    <location>
        <begin position="1"/>
        <end position="74"/>
    </location>
</feature>
<accession>A0A1T4PP87</accession>
<dbReference type="PANTHER" id="PTHR36450">
    <property type="entry name" value="THIOREDOXIN"/>
    <property type="match status" value="1"/>
</dbReference>
<evidence type="ECO:0000256" key="1">
    <source>
        <dbReference type="PIRSR" id="PIRSR037031-50"/>
    </source>
</evidence>
<proteinExistence type="predicted"/>
<dbReference type="RefSeq" id="WP_078790335.1">
    <property type="nucleotide sequence ID" value="NZ_FUWR01000010.1"/>
</dbReference>
<dbReference type="STRING" id="115783.SAMN02745119_02053"/>
<dbReference type="Proteomes" id="UP000190102">
    <property type="component" value="Unassembled WGS sequence"/>
</dbReference>
<protein>
    <submittedName>
        <fullName evidence="4">Small redox-active disulfide protein 2</fullName>
    </submittedName>
</protein>
<dbReference type="OrthoDB" id="9800630at2"/>
<gene>
    <name evidence="4" type="ORF">SAMN02745119_02053</name>
</gene>
<dbReference type="EMBL" id="FUWR01000010">
    <property type="protein sequence ID" value="SJZ93066.1"/>
    <property type="molecule type" value="Genomic_DNA"/>
</dbReference>
<evidence type="ECO:0000259" key="3">
    <source>
        <dbReference type="Pfam" id="PF13192"/>
    </source>
</evidence>
<name>A0A1T4PP87_9BACT</name>
<dbReference type="PANTHER" id="PTHR36450:SF1">
    <property type="entry name" value="THIOREDOXIN"/>
    <property type="match status" value="1"/>
</dbReference>
<dbReference type="SUPFAM" id="SSF52833">
    <property type="entry name" value="Thioredoxin-like"/>
    <property type="match status" value="1"/>
</dbReference>
<evidence type="ECO:0000313" key="5">
    <source>
        <dbReference type="Proteomes" id="UP000190102"/>
    </source>
</evidence>
<sequence length="75" mass="7969">MKLEVLGTGCAKCKALLENVKKAVETSGKEAEIVKVEDIPSIMKYGVMSTPALVKDGKVLFSGKLTTPEEIAGML</sequence>
<dbReference type="Pfam" id="PF13192">
    <property type="entry name" value="Thioredoxin_3"/>
    <property type="match status" value="1"/>
</dbReference>